<reference evidence="1 2" key="1">
    <citation type="journal article" date="2023" name="ACS Omega">
        <title>Identification of the Neoaspergillic Acid Biosynthesis Gene Cluster by Establishing an In Vitro CRISPR-Ribonucleoprotein Genetic System in Aspergillus melleus.</title>
        <authorList>
            <person name="Yuan B."/>
            <person name="Grau M.F."/>
            <person name="Murata R.M."/>
            <person name="Torok T."/>
            <person name="Venkateswaran K."/>
            <person name="Stajich J.E."/>
            <person name="Wang C.C.C."/>
        </authorList>
    </citation>
    <scope>NUCLEOTIDE SEQUENCE [LARGE SCALE GENOMIC DNA]</scope>
    <source>
        <strain evidence="1 2">IMV 1140</strain>
    </source>
</reference>
<gene>
    <name evidence="1" type="ORF">N8T08_000133</name>
</gene>
<comment type="caution">
    <text evidence="1">The sequence shown here is derived from an EMBL/GenBank/DDBJ whole genome shotgun (WGS) entry which is preliminary data.</text>
</comment>
<dbReference type="Proteomes" id="UP001177260">
    <property type="component" value="Unassembled WGS sequence"/>
</dbReference>
<proteinExistence type="predicted"/>
<sequence>MPLNIARGGGGALRGVYLNAVSRPFRVATSQPHVRRVCLATHRGPLKPIARSVPSGILSHQLVNTYATASEATTKKKATKTTKTTEAKKATKAASEKKKKTTPKKSPGRPKVVLTEKQVEAKKLRELKKQVRELKEIALDPPKNTKPSYWNVAVVDMLPEASKTQKGQDNIFTEAVELAKKMSPADKERYAAIAQSKREEAQANYEKWVKSYTPAQIRDANNARRKLTKLKGRRYAPIEDDRLVKPPHTSFACYVKERTQAGDFKHLGGPELLRQLVAEWKEMRDSEKERYVKLREAEQERYVRECKEVYGEVNTK</sequence>
<organism evidence="1 2">
    <name type="scientific">Aspergillus melleus</name>
    <dbReference type="NCBI Taxonomy" id="138277"/>
    <lineage>
        <taxon>Eukaryota</taxon>
        <taxon>Fungi</taxon>
        <taxon>Dikarya</taxon>
        <taxon>Ascomycota</taxon>
        <taxon>Pezizomycotina</taxon>
        <taxon>Eurotiomycetes</taxon>
        <taxon>Eurotiomycetidae</taxon>
        <taxon>Eurotiales</taxon>
        <taxon>Aspergillaceae</taxon>
        <taxon>Aspergillus</taxon>
        <taxon>Aspergillus subgen. Circumdati</taxon>
    </lineage>
</organism>
<dbReference type="EMBL" id="JAOPJF010000001">
    <property type="protein sequence ID" value="KAK1150231.1"/>
    <property type="molecule type" value="Genomic_DNA"/>
</dbReference>
<evidence type="ECO:0000313" key="1">
    <source>
        <dbReference type="EMBL" id="KAK1150231.1"/>
    </source>
</evidence>
<name>A0ACC3BHL0_9EURO</name>
<accession>A0ACC3BHL0</accession>
<evidence type="ECO:0000313" key="2">
    <source>
        <dbReference type="Proteomes" id="UP001177260"/>
    </source>
</evidence>
<protein>
    <submittedName>
        <fullName evidence="1">Uncharacterized protein</fullName>
    </submittedName>
</protein>
<keyword evidence="2" id="KW-1185">Reference proteome</keyword>